<dbReference type="InterPro" id="IPR036638">
    <property type="entry name" value="HLH_DNA-bd_sf"/>
</dbReference>
<dbReference type="GO" id="GO:0046983">
    <property type="term" value="F:protein dimerization activity"/>
    <property type="evidence" value="ECO:0007669"/>
    <property type="project" value="InterPro"/>
</dbReference>
<evidence type="ECO:0000256" key="2">
    <source>
        <dbReference type="ARBA" id="ARBA00005510"/>
    </source>
</evidence>
<keyword evidence="5" id="KW-0539">Nucleus</keyword>
<keyword evidence="9" id="KW-1185">Reference proteome</keyword>
<organism evidence="8 9">
    <name type="scientific">Apostasia shenzhenica</name>
    <dbReference type="NCBI Taxonomy" id="1088818"/>
    <lineage>
        <taxon>Eukaryota</taxon>
        <taxon>Viridiplantae</taxon>
        <taxon>Streptophyta</taxon>
        <taxon>Embryophyta</taxon>
        <taxon>Tracheophyta</taxon>
        <taxon>Spermatophyta</taxon>
        <taxon>Magnoliopsida</taxon>
        <taxon>Liliopsida</taxon>
        <taxon>Asparagales</taxon>
        <taxon>Orchidaceae</taxon>
        <taxon>Apostasioideae</taxon>
        <taxon>Apostasia</taxon>
    </lineage>
</organism>
<evidence type="ECO:0000256" key="4">
    <source>
        <dbReference type="ARBA" id="ARBA00023163"/>
    </source>
</evidence>
<evidence type="ECO:0000259" key="7">
    <source>
        <dbReference type="PROSITE" id="PS50888"/>
    </source>
</evidence>
<gene>
    <name evidence="8" type="primary">BHLH137</name>
    <name evidence="8" type="ORF">AXF42_Ash002187</name>
</gene>
<dbReference type="OrthoDB" id="1928604at2759"/>
<evidence type="ECO:0000256" key="6">
    <source>
        <dbReference type="SAM" id="MobiDB-lite"/>
    </source>
</evidence>
<dbReference type="Pfam" id="PF00010">
    <property type="entry name" value="HLH"/>
    <property type="match status" value="1"/>
</dbReference>
<proteinExistence type="inferred from homology"/>
<dbReference type="InterPro" id="IPR011598">
    <property type="entry name" value="bHLH_dom"/>
</dbReference>
<evidence type="ECO:0000313" key="8">
    <source>
        <dbReference type="EMBL" id="PKA56884.1"/>
    </source>
</evidence>
<feature type="compositionally biased region" description="Basic residues" evidence="6">
    <location>
        <begin position="84"/>
        <end position="93"/>
    </location>
</feature>
<dbReference type="SUPFAM" id="SSF47459">
    <property type="entry name" value="HLH, helix-loop-helix DNA-binding domain"/>
    <property type="match status" value="1"/>
</dbReference>
<dbReference type="InterPro" id="IPR024097">
    <property type="entry name" value="bHLH_ZIP_TF"/>
</dbReference>
<dbReference type="Gene3D" id="4.10.280.10">
    <property type="entry name" value="Helix-loop-helix DNA-binding domain"/>
    <property type="match status" value="1"/>
</dbReference>
<dbReference type="STRING" id="1088818.A0A2I0AMY7"/>
<comment type="subcellular location">
    <subcellularLocation>
        <location evidence="1">Nucleus</location>
    </subcellularLocation>
</comment>
<dbReference type="PANTHER" id="PTHR12565">
    <property type="entry name" value="STEROL REGULATORY ELEMENT-BINDING PROTEIN"/>
    <property type="match status" value="1"/>
</dbReference>
<name>A0A2I0AMY7_9ASPA</name>
<evidence type="ECO:0000256" key="3">
    <source>
        <dbReference type="ARBA" id="ARBA00023015"/>
    </source>
</evidence>
<protein>
    <submittedName>
        <fullName evidence="8">Transcription factor bHLH137</fullName>
    </submittedName>
</protein>
<accession>A0A2I0AMY7</accession>
<sequence>MGTAVFLPDSPMEILLNLHDGQAGSLCSNGDSYSAEAIPGGSSSLTANSFGSRTEQNPLISSSEKRRSKDMKRGSKNVASQSKGKSKRDKKSRSTGPKEMEEKKPSTAYIHVRARRGQATDSHSLAERVRREKISERMKKLQELVPGCDKIIGKALILDEIINYVQSLQNQVEFLSLKLAEVNSILYEYGLGFDDFRRPQEIDQIGNLQTVLVPSMMESIEMQGPADGFMMQAMASSSFLLLHGEGSTIEFPQVN</sequence>
<comment type="similarity">
    <text evidence="2">Belongs to the bHLH protein family.</text>
</comment>
<evidence type="ECO:0000256" key="5">
    <source>
        <dbReference type="ARBA" id="ARBA00023242"/>
    </source>
</evidence>
<evidence type="ECO:0000256" key="1">
    <source>
        <dbReference type="ARBA" id="ARBA00004123"/>
    </source>
</evidence>
<evidence type="ECO:0000313" key="9">
    <source>
        <dbReference type="Proteomes" id="UP000236161"/>
    </source>
</evidence>
<dbReference type="CDD" id="cd18919">
    <property type="entry name" value="bHLH_AtBPE_like"/>
    <property type="match status" value="1"/>
</dbReference>
<reference evidence="8 9" key="1">
    <citation type="journal article" date="2017" name="Nature">
        <title>The Apostasia genome and the evolution of orchids.</title>
        <authorList>
            <person name="Zhang G.Q."/>
            <person name="Liu K.W."/>
            <person name="Li Z."/>
            <person name="Lohaus R."/>
            <person name="Hsiao Y.Y."/>
            <person name="Niu S.C."/>
            <person name="Wang J.Y."/>
            <person name="Lin Y.C."/>
            <person name="Xu Q."/>
            <person name="Chen L.J."/>
            <person name="Yoshida K."/>
            <person name="Fujiwara S."/>
            <person name="Wang Z.W."/>
            <person name="Zhang Y.Q."/>
            <person name="Mitsuda N."/>
            <person name="Wang M."/>
            <person name="Liu G.H."/>
            <person name="Pecoraro L."/>
            <person name="Huang H.X."/>
            <person name="Xiao X.J."/>
            <person name="Lin M."/>
            <person name="Wu X.Y."/>
            <person name="Wu W.L."/>
            <person name="Chen Y.Y."/>
            <person name="Chang S.B."/>
            <person name="Sakamoto S."/>
            <person name="Ohme-Takagi M."/>
            <person name="Yagi M."/>
            <person name="Zeng S.J."/>
            <person name="Shen C.Y."/>
            <person name="Yeh C.M."/>
            <person name="Luo Y.B."/>
            <person name="Tsai W.C."/>
            <person name="Van de Peer Y."/>
            <person name="Liu Z.J."/>
        </authorList>
    </citation>
    <scope>NUCLEOTIDE SEQUENCE [LARGE SCALE GENOMIC DNA]</scope>
    <source>
        <strain evidence="9">cv. Shenzhen</strain>
        <tissue evidence="8">Stem</tissue>
    </source>
</reference>
<dbReference type="EMBL" id="KZ451969">
    <property type="protein sequence ID" value="PKA56884.1"/>
    <property type="molecule type" value="Genomic_DNA"/>
</dbReference>
<dbReference type="GO" id="GO:0005634">
    <property type="term" value="C:nucleus"/>
    <property type="evidence" value="ECO:0007669"/>
    <property type="project" value="UniProtKB-SubCell"/>
</dbReference>
<dbReference type="GO" id="GO:0003700">
    <property type="term" value="F:DNA-binding transcription factor activity"/>
    <property type="evidence" value="ECO:0007669"/>
    <property type="project" value="TreeGrafter"/>
</dbReference>
<feature type="compositionally biased region" description="Basic and acidic residues" evidence="6">
    <location>
        <begin position="63"/>
        <end position="73"/>
    </location>
</feature>
<keyword evidence="4" id="KW-0804">Transcription</keyword>
<feature type="domain" description="BHLH" evidence="7">
    <location>
        <begin position="118"/>
        <end position="168"/>
    </location>
</feature>
<feature type="region of interest" description="Disordered" evidence="6">
    <location>
        <begin position="39"/>
        <end position="109"/>
    </location>
</feature>
<dbReference type="FunFam" id="4.10.280.10:FF:000002">
    <property type="entry name" value="Basic helix-loop-helix transcription factor"/>
    <property type="match status" value="1"/>
</dbReference>
<dbReference type="PANTHER" id="PTHR12565:SF431">
    <property type="entry name" value="TRANSCRIPTION FACTOR BHLH137"/>
    <property type="match status" value="1"/>
</dbReference>
<dbReference type="SMART" id="SM00353">
    <property type="entry name" value="HLH"/>
    <property type="match status" value="1"/>
</dbReference>
<dbReference type="PROSITE" id="PS50888">
    <property type="entry name" value="BHLH"/>
    <property type="match status" value="1"/>
</dbReference>
<feature type="compositionally biased region" description="Basic and acidic residues" evidence="6">
    <location>
        <begin position="96"/>
        <end position="105"/>
    </location>
</feature>
<keyword evidence="3" id="KW-0805">Transcription regulation</keyword>
<feature type="compositionally biased region" description="Polar residues" evidence="6">
    <location>
        <begin position="41"/>
        <end position="62"/>
    </location>
</feature>
<dbReference type="Proteomes" id="UP000236161">
    <property type="component" value="Unassembled WGS sequence"/>
</dbReference>
<dbReference type="AlphaFoldDB" id="A0A2I0AMY7"/>